<dbReference type="GO" id="GO:0097367">
    <property type="term" value="F:carbohydrate derivative binding"/>
    <property type="evidence" value="ECO:0007669"/>
    <property type="project" value="InterPro"/>
</dbReference>
<comment type="caution">
    <text evidence="3">The sequence shown here is derived from an EMBL/GenBank/DDBJ whole genome shotgun (WGS) entry which is preliminary data.</text>
</comment>
<evidence type="ECO:0000259" key="2">
    <source>
        <dbReference type="PROSITE" id="PS51464"/>
    </source>
</evidence>
<dbReference type="PROSITE" id="PS51464">
    <property type="entry name" value="SIS"/>
    <property type="match status" value="1"/>
</dbReference>
<dbReference type="InterPro" id="IPR001347">
    <property type="entry name" value="SIS_dom"/>
</dbReference>
<dbReference type="NCBIfam" id="TIGR03127">
    <property type="entry name" value="RuMP_HxlB"/>
    <property type="match status" value="1"/>
</dbReference>
<protein>
    <submittedName>
        <fullName evidence="3">6-phospho-3-hexuloisomerase</fullName>
    </submittedName>
</protein>
<organism evidence="3 4">
    <name type="scientific">Vagococcus carniphilus</name>
    <dbReference type="NCBI Taxonomy" id="218144"/>
    <lineage>
        <taxon>Bacteria</taxon>
        <taxon>Bacillati</taxon>
        <taxon>Bacillota</taxon>
        <taxon>Bacilli</taxon>
        <taxon>Lactobacillales</taxon>
        <taxon>Enterococcaceae</taxon>
        <taxon>Vagococcus</taxon>
    </lineage>
</organism>
<dbReference type="Proteomes" id="UP000288028">
    <property type="component" value="Unassembled WGS sequence"/>
</dbReference>
<dbReference type="SUPFAM" id="SSF53697">
    <property type="entry name" value="SIS domain"/>
    <property type="match status" value="1"/>
</dbReference>
<sequence>MNVVTNIMSEINEVMSLIDEKELDNALPYFDKNKRIFVTGAGRSGFQGKGFAMRLMHIGYTDYVMGETITPSIQSGDTWVAISGSGTTKGIIADTKIAKEKGLSIVVLTSNRHSELAQLADSVIVVPGATKTGAGIKSIQLLSSLFDQTVHITLDALALKIANRDHTSNEDAFKGHVNVE</sequence>
<name>A0A430B8L1_9ENTE</name>
<evidence type="ECO:0000313" key="3">
    <source>
        <dbReference type="EMBL" id="RSU16629.1"/>
    </source>
</evidence>
<evidence type="ECO:0000256" key="1">
    <source>
        <dbReference type="ARBA" id="ARBA00009235"/>
    </source>
</evidence>
<keyword evidence="3" id="KW-0413">Isomerase</keyword>
<dbReference type="Pfam" id="PF01380">
    <property type="entry name" value="SIS"/>
    <property type="match status" value="1"/>
</dbReference>
<dbReference type="EMBL" id="NGKB01000001">
    <property type="protein sequence ID" value="RSU16629.1"/>
    <property type="molecule type" value="Genomic_DNA"/>
</dbReference>
<dbReference type="AlphaFoldDB" id="A0A430B8L1"/>
<reference evidence="3 4" key="1">
    <citation type="submission" date="2017-05" db="EMBL/GenBank/DDBJ databases">
        <title>Vagococcus spp. assemblies.</title>
        <authorList>
            <person name="Gulvik C.A."/>
        </authorList>
    </citation>
    <scope>NUCLEOTIDE SEQUENCE [LARGE SCALE GENOMIC DNA]</scope>
    <source>
        <strain evidence="3 4">SS1714</strain>
    </source>
</reference>
<dbReference type="PANTHER" id="PTHR43443">
    <property type="entry name" value="3-HEXULOSE-6-PHOSPHATE ISOMERASE"/>
    <property type="match status" value="1"/>
</dbReference>
<dbReference type="InterPro" id="IPR046348">
    <property type="entry name" value="SIS_dom_sf"/>
</dbReference>
<dbReference type="GeneID" id="95580023"/>
<evidence type="ECO:0000313" key="4">
    <source>
        <dbReference type="Proteomes" id="UP000288028"/>
    </source>
</evidence>
<comment type="similarity">
    <text evidence="1">Belongs to the SIS family. PHI subfamily.</text>
</comment>
<dbReference type="CDD" id="cd05005">
    <property type="entry name" value="SIS_PHI"/>
    <property type="match status" value="1"/>
</dbReference>
<dbReference type="GO" id="GO:0016853">
    <property type="term" value="F:isomerase activity"/>
    <property type="evidence" value="ECO:0007669"/>
    <property type="project" value="UniProtKB-KW"/>
</dbReference>
<proteinExistence type="inferred from homology"/>
<accession>A0A430B8L1</accession>
<dbReference type="OrthoDB" id="9797832at2"/>
<dbReference type="InterPro" id="IPR017552">
    <property type="entry name" value="PHI/rmpB"/>
</dbReference>
<dbReference type="RefSeq" id="WP_126790643.1">
    <property type="nucleotide sequence ID" value="NZ_CP060720.1"/>
</dbReference>
<gene>
    <name evidence="3" type="ORF">CBF28_00130</name>
</gene>
<dbReference type="Gene3D" id="3.40.50.10490">
    <property type="entry name" value="Glucose-6-phosphate isomerase like protein, domain 1"/>
    <property type="match status" value="1"/>
</dbReference>
<dbReference type="PANTHER" id="PTHR43443:SF1">
    <property type="entry name" value="3-HEXULOSE-6-PHOSPHATE ISOMERASE"/>
    <property type="match status" value="1"/>
</dbReference>
<keyword evidence="4" id="KW-1185">Reference proteome</keyword>
<feature type="domain" description="SIS" evidence="2">
    <location>
        <begin position="26"/>
        <end position="167"/>
    </location>
</feature>
<dbReference type="GO" id="GO:1901135">
    <property type="term" value="P:carbohydrate derivative metabolic process"/>
    <property type="evidence" value="ECO:0007669"/>
    <property type="project" value="InterPro"/>
</dbReference>